<dbReference type="PATRIC" id="fig|29422.6.peg.2281"/>
<name>A0A0W0SE20_9GAMM</name>
<evidence type="ECO:0000313" key="1">
    <source>
        <dbReference type="EMBL" id="KTC81618.1"/>
    </source>
</evidence>
<evidence type="ECO:0000313" key="2">
    <source>
        <dbReference type="Proteomes" id="UP000054742"/>
    </source>
</evidence>
<keyword evidence="2" id="KW-1185">Reference proteome</keyword>
<comment type="caution">
    <text evidence="1">The sequence shown here is derived from an EMBL/GenBank/DDBJ whole genome shotgun (WGS) entry which is preliminary data.</text>
</comment>
<proteinExistence type="predicted"/>
<accession>A0A0W0SE20</accession>
<organism evidence="1 2">
    <name type="scientific">Legionella brunensis</name>
    <dbReference type="NCBI Taxonomy" id="29422"/>
    <lineage>
        <taxon>Bacteria</taxon>
        <taxon>Pseudomonadati</taxon>
        <taxon>Pseudomonadota</taxon>
        <taxon>Gammaproteobacteria</taxon>
        <taxon>Legionellales</taxon>
        <taxon>Legionellaceae</taxon>
        <taxon>Legionella</taxon>
    </lineage>
</organism>
<dbReference type="RefSeq" id="WP_058442124.1">
    <property type="nucleotide sequence ID" value="NZ_CAAAHU010000005.1"/>
</dbReference>
<dbReference type="Proteomes" id="UP000054742">
    <property type="component" value="Unassembled WGS sequence"/>
</dbReference>
<reference evidence="1 2" key="1">
    <citation type="submission" date="2015-11" db="EMBL/GenBank/DDBJ databases">
        <title>Genomic analysis of 38 Legionella species identifies large and diverse effector repertoires.</title>
        <authorList>
            <person name="Burstein D."/>
            <person name="Amaro F."/>
            <person name="Zusman T."/>
            <person name="Lifshitz Z."/>
            <person name="Cohen O."/>
            <person name="Gilbert J.A."/>
            <person name="Pupko T."/>
            <person name="Shuman H.A."/>
            <person name="Segal G."/>
        </authorList>
    </citation>
    <scope>NUCLEOTIDE SEQUENCE [LARGE SCALE GENOMIC DNA]</scope>
    <source>
        <strain evidence="1 2">ATCC 43878</strain>
    </source>
</reference>
<dbReference type="OrthoDB" id="5643568at2"/>
<protein>
    <submittedName>
        <fullName evidence="1">Uncharacterized protein</fullName>
    </submittedName>
</protein>
<dbReference type="AlphaFoldDB" id="A0A0W0SE20"/>
<gene>
    <name evidence="1" type="ORF">Lbru_2138</name>
</gene>
<sequence length="439" mass="50940">MPLPKPTLAEIEKDKKKYLSCNADMELMLSDLLDLTRHIYASLLKVIKKPEDISVARFKKILYIKATIFNIFISKKLLIDSLFDELEKECSLNMLNLPIDQERLLKDNLCPKYYKSFTVKYPAQEDDEIEEVYYFPIISKEILDIKYPLEILTQVLAKQLQKHNVNIAPRGKAATFFKTDGWLAFFGIVSPEAAITILKKGMLFIDPPDFPDSDSRLHGVYSHVIQEYLISKLLEGGYLGDLTVPGEKDITERELFKADAWLVKSGLSEDVYCLFDIMRERKRGKMQLLDVYPDEVFGFTSPDFLNQYLMLNSFRFPCLSTIFYNQYAQGALGYFNLIPGFNQLDTINQLHYMNIHCTDTKYKNDVKAFLGNNPDSYVDYQQSKDVMMLKRRPQSLFRFSYTYDDSESYIRARKKAESGRLEKKLHVDEVSVVEGPKIE</sequence>
<dbReference type="EMBL" id="LNXV01000029">
    <property type="protein sequence ID" value="KTC81618.1"/>
    <property type="molecule type" value="Genomic_DNA"/>
</dbReference>